<dbReference type="AlphaFoldDB" id="A0A024GFT0"/>
<name>A0A024GFT0_9STRA</name>
<protein>
    <submittedName>
        <fullName evidence="1">Uncharacterized protein</fullName>
    </submittedName>
</protein>
<proteinExistence type="predicted"/>
<evidence type="ECO:0000313" key="1">
    <source>
        <dbReference type="EMBL" id="CCI45198.1"/>
    </source>
</evidence>
<reference evidence="1 2" key="1">
    <citation type="submission" date="2012-05" db="EMBL/GenBank/DDBJ databases">
        <title>Recombination and specialization in a pathogen metapopulation.</title>
        <authorList>
            <person name="Gardiner A."/>
            <person name="Kemen E."/>
            <person name="Schultz-Larsen T."/>
            <person name="MacLean D."/>
            <person name="Van Oosterhout C."/>
            <person name="Jones J.D.G."/>
        </authorList>
    </citation>
    <scope>NUCLEOTIDE SEQUENCE [LARGE SCALE GENOMIC DNA]</scope>
    <source>
        <strain evidence="1 2">Ac Nc2</strain>
    </source>
</reference>
<dbReference type="InParanoid" id="A0A024GFT0"/>
<organism evidence="1 2">
    <name type="scientific">Albugo candida</name>
    <dbReference type="NCBI Taxonomy" id="65357"/>
    <lineage>
        <taxon>Eukaryota</taxon>
        <taxon>Sar</taxon>
        <taxon>Stramenopiles</taxon>
        <taxon>Oomycota</taxon>
        <taxon>Peronosporomycetes</taxon>
        <taxon>Albuginales</taxon>
        <taxon>Albuginaceae</taxon>
        <taxon>Albugo</taxon>
    </lineage>
</organism>
<gene>
    <name evidence="1" type="ORF">BN9_060710</name>
</gene>
<dbReference type="EMBL" id="CAIX01000092">
    <property type="protein sequence ID" value="CCI45198.1"/>
    <property type="molecule type" value="Genomic_DNA"/>
</dbReference>
<keyword evidence="2" id="KW-1185">Reference proteome</keyword>
<dbReference type="Proteomes" id="UP000053237">
    <property type="component" value="Unassembled WGS sequence"/>
</dbReference>
<evidence type="ECO:0000313" key="2">
    <source>
        <dbReference type="Proteomes" id="UP000053237"/>
    </source>
</evidence>
<sequence>MNYVIYTLAVITTAFIRAQYLTGVDGMYLQLKCCDLVILYAICEKEGYNKWITLSTLSLSQCWVRKTIDQFLHVIAESVEFQKDWPRVFSQKNVRDSPVAFLLDSRRALLELFSHRIGRRAMFWCLVECRELAAWRTAMTTDIPMNVLFCRVVLLDRFLFGL</sequence>
<comment type="caution">
    <text evidence="1">The sequence shown here is derived from an EMBL/GenBank/DDBJ whole genome shotgun (WGS) entry which is preliminary data.</text>
</comment>
<accession>A0A024GFT0</accession>